<reference evidence="1" key="1">
    <citation type="journal article" date="2020" name="Stud. Mycol.">
        <title>101 Dothideomycetes genomes: a test case for predicting lifestyles and emergence of pathogens.</title>
        <authorList>
            <person name="Haridas S."/>
            <person name="Albert R."/>
            <person name="Binder M."/>
            <person name="Bloem J."/>
            <person name="Labutti K."/>
            <person name="Salamov A."/>
            <person name="Andreopoulos B."/>
            <person name="Baker S."/>
            <person name="Barry K."/>
            <person name="Bills G."/>
            <person name="Bluhm B."/>
            <person name="Cannon C."/>
            <person name="Castanera R."/>
            <person name="Culley D."/>
            <person name="Daum C."/>
            <person name="Ezra D."/>
            <person name="Gonzalez J."/>
            <person name="Henrissat B."/>
            <person name="Kuo A."/>
            <person name="Liang C."/>
            <person name="Lipzen A."/>
            <person name="Lutzoni F."/>
            <person name="Magnuson J."/>
            <person name="Mondo S."/>
            <person name="Nolan M."/>
            <person name="Ohm R."/>
            <person name="Pangilinan J."/>
            <person name="Park H.-J."/>
            <person name="Ramirez L."/>
            <person name="Alfaro M."/>
            <person name="Sun H."/>
            <person name="Tritt A."/>
            <person name="Yoshinaga Y."/>
            <person name="Zwiers L.-H."/>
            <person name="Turgeon B."/>
            <person name="Goodwin S."/>
            <person name="Spatafora J."/>
            <person name="Crous P."/>
            <person name="Grigoriev I."/>
        </authorList>
    </citation>
    <scope>NUCLEOTIDE SEQUENCE</scope>
    <source>
        <strain evidence="1">ATCC 200398</strain>
    </source>
</reference>
<comment type="caution">
    <text evidence="1">The sequence shown here is derived from an EMBL/GenBank/DDBJ whole genome shotgun (WGS) entry which is preliminary data.</text>
</comment>
<proteinExistence type="predicted"/>
<accession>A0ACB6QC57</accession>
<name>A0ACB6QC57_9PLEO</name>
<dbReference type="EMBL" id="MU003535">
    <property type="protein sequence ID" value="KAF2464548.1"/>
    <property type="molecule type" value="Genomic_DNA"/>
</dbReference>
<organism evidence="1 2">
    <name type="scientific">Lindgomyces ingoldianus</name>
    <dbReference type="NCBI Taxonomy" id="673940"/>
    <lineage>
        <taxon>Eukaryota</taxon>
        <taxon>Fungi</taxon>
        <taxon>Dikarya</taxon>
        <taxon>Ascomycota</taxon>
        <taxon>Pezizomycotina</taxon>
        <taxon>Dothideomycetes</taxon>
        <taxon>Pleosporomycetidae</taxon>
        <taxon>Pleosporales</taxon>
        <taxon>Lindgomycetaceae</taxon>
        <taxon>Lindgomyces</taxon>
    </lineage>
</organism>
<evidence type="ECO:0000313" key="2">
    <source>
        <dbReference type="Proteomes" id="UP000799755"/>
    </source>
</evidence>
<dbReference type="Proteomes" id="UP000799755">
    <property type="component" value="Unassembled WGS sequence"/>
</dbReference>
<gene>
    <name evidence="1" type="ORF">BDR25DRAFT_319076</name>
</gene>
<sequence>MPSPGYRTMMTRTRTASYSNLERLPLLALELICEHVSSCNSGQRSLFAFSLTSKRCSAAAARERFKQVHIAPQDQQQLEQVLARCNELFQVDERTQYVRRARISGQVTFEAGGVNQYFRDMQLHAWANPDDNDHDEENSFWKSTSLQYFEGSEPACTQANKARGNEAWKPVAQFLASLTGLKDLYWASTDQVPRCILDMLRTNLPGCRLHVHTFSLRSLYQKRGQLHDVDVDEGCFKLKIGVYVAQARRELPAITRSNAFTPPSVAGVLRGKKPSDLAGSFVEYFTGGVGSILPQWLQNWAIHANFKELRSLDLGIRIERQSLQTLTRMAEDGNFKRLQKLSFLGFTDIAGNDADIAFSHLLSVLPPLTSLTDETPSGEEEERSAGSKATFIPILERHGPSLQNFKSQNWFTYEDVQKFRQRCSNLRELHVKLQHTEHDKEDKRIYQVLGSHPRMEKLTVTLYNPYPPDEEGNDLPPGSYNVNKKISPQHLRSAFITRAMDVQRAQSLFQLILAANRAARPGVIPSFRYLKLRSVGDGQPWNDFERLLDWVGRSWVCERRFADIDNGDVIVREIRMRERLQLKESMGEARDERQLWEEIWPEAKGRSDWVDVWHSFPFSLDL</sequence>
<keyword evidence="2" id="KW-1185">Reference proteome</keyword>
<evidence type="ECO:0000313" key="1">
    <source>
        <dbReference type="EMBL" id="KAF2464548.1"/>
    </source>
</evidence>
<protein>
    <submittedName>
        <fullName evidence="1">Uncharacterized protein</fullName>
    </submittedName>
</protein>